<reference evidence="2" key="1">
    <citation type="submission" date="2023-03" db="EMBL/GenBank/DDBJ databases">
        <title>Chromosome-scale reference genome and RAD-based genetic map of yellow starthistle (Centaurea solstitialis) reveal putative structural variation and QTLs associated with invader traits.</title>
        <authorList>
            <person name="Reatini B."/>
            <person name="Cang F.A."/>
            <person name="Jiang Q."/>
            <person name="Mckibben M.T.W."/>
            <person name="Barker M.S."/>
            <person name="Rieseberg L.H."/>
            <person name="Dlugosch K.M."/>
        </authorList>
    </citation>
    <scope>NUCLEOTIDE SEQUENCE</scope>
    <source>
        <strain evidence="2">CAN-66</strain>
        <tissue evidence="2">Leaf</tissue>
    </source>
</reference>
<protein>
    <recommendedName>
        <fullName evidence="4">Reverse transcriptase</fullName>
    </recommendedName>
</protein>
<name>A0AA38T5P5_9ASTR</name>
<keyword evidence="3" id="KW-1185">Reference proteome</keyword>
<dbReference type="PANTHER" id="PTHR46890">
    <property type="entry name" value="NON-LTR RETROLELEMENT REVERSE TRANSCRIPTASE-LIKE PROTEIN-RELATED"/>
    <property type="match status" value="1"/>
</dbReference>
<dbReference type="Proteomes" id="UP001172457">
    <property type="component" value="Chromosome 6"/>
</dbReference>
<sequence>MGIEGDENSKFFHASLWRNSIKSKISVISVDGTWCEDPASINQDFYSYVSTKLGGCTSAQAKICSKFFKSLDIEATYFLEAKFTEMEIWNVVNHCGNSKSHSLDGFNFKFFRKCWLIIEQDLLTFLDSIKFGDYRPISLIGSLCKIIAKSLVERLKNIINSLSGESGNAFVGGRFILDGVLVVGATFVFLRKNTKKLAIFKCRWIEVCLSSRPNSVLINEVPTPEFRLHTGVRQGDPLSPFLLLIDVGLNVSMKKLINQDVFRWDIMGVSVSHLQGFKFNLSKSKLYGVGVLKNVLFNTVLLVGCSAGSQPFTYHGLSVEKNMNKIESWDLIVDKFKAKLTSWKILILVLGSLSLYFFPLLCSNSMLKQLERCATFEELIEAFLGMVVLWWRFYISSDALWVRGGREES</sequence>
<keyword evidence="1" id="KW-0812">Transmembrane</keyword>
<evidence type="ECO:0008006" key="4">
    <source>
        <dbReference type="Google" id="ProtNLM"/>
    </source>
</evidence>
<keyword evidence="1" id="KW-1133">Transmembrane helix</keyword>
<proteinExistence type="predicted"/>
<feature type="transmembrane region" description="Helical" evidence="1">
    <location>
        <begin position="169"/>
        <end position="190"/>
    </location>
</feature>
<evidence type="ECO:0000256" key="1">
    <source>
        <dbReference type="SAM" id="Phobius"/>
    </source>
</evidence>
<comment type="caution">
    <text evidence="2">The sequence shown here is derived from an EMBL/GenBank/DDBJ whole genome shotgun (WGS) entry which is preliminary data.</text>
</comment>
<dbReference type="PANTHER" id="PTHR46890:SF50">
    <property type="entry name" value="RNA-DIRECTED DNA POLYMERASE, EUKARYOTA, REVERSE TRANSCRIPTASE ZINC-BINDING DOMAIN PROTEIN-RELATED"/>
    <property type="match status" value="1"/>
</dbReference>
<gene>
    <name evidence="2" type="ORF">OSB04_024984</name>
</gene>
<evidence type="ECO:0000313" key="3">
    <source>
        <dbReference type="Proteomes" id="UP001172457"/>
    </source>
</evidence>
<dbReference type="EMBL" id="JARYMX010000006">
    <property type="protein sequence ID" value="KAJ9545277.1"/>
    <property type="molecule type" value="Genomic_DNA"/>
</dbReference>
<evidence type="ECO:0000313" key="2">
    <source>
        <dbReference type="EMBL" id="KAJ9545277.1"/>
    </source>
</evidence>
<feature type="transmembrane region" description="Helical" evidence="1">
    <location>
        <begin position="345"/>
        <end position="367"/>
    </location>
</feature>
<organism evidence="2 3">
    <name type="scientific">Centaurea solstitialis</name>
    <name type="common">yellow star-thistle</name>
    <dbReference type="NCBI Taxonomy" id="347529"/>
    <lineage>
        <taxon>Eukaryota</taxon>
        <taxon>Viridiplantae</taxon>
        <taxon>Streptophyta</taxon>
        <taxon>Embryophyta</taxon>
        <taxon>Tracheophyta</taxon>
        <taxon>Spermatophyta</taxon>
        <taxon>Magnoliopsida</taxon>
        <taxon>eudicotyledons</taxon>
        <taxon>Gunneridae</taxon>
        <taxon>Pentapetalae</taxon>
        <taxon>asterids</taxon>
        <taxon>campanulids</taxon>
        <taxon>Asterales</taxon>
        <taxon>Asteraceae</taxon>
        <taxon>Carduoideae</taxon>
        <taxon>Cardueae</taxon>
        <taxon>Centaureinae</taxon>
        <taxon>Centaurea</taxon>
    </lineage>
</organism>
<dbReference type="AlphaFoldDB" id="A0AA38T5P5"/>
<keyword evidence="1" id="KW-0472">Membrane</keyword>
<accession>A0AA38T5P5</accession>
<dbReference type="InterPro" id="IPR052343">
    <property type="entry name" value="Retrotransposon-Effector_Assoc"/>
</dbReference>